<dbReference type="Proteomes" id="UP000034273">
    <property type="component" value="Unassembled WGS sequence"/>
</dbReference>
<evidence type="ECO:0000313" key="2">
    <source>
        <dbReference type="EMBL" id="KKW24450.1"/>
    </source>
</evidence>
<comment type="caution">
    <text evidence="2">The sequence shown here is derived from an EMBL/GenBank/DDBJ whole genome shotgun (WGS) entry which is preliminary data.</text>
</comment>
<proteinExistence type="predicted"/>
<keyword evidence="1" id="KW-0472">Membrane</keyword>
<keyword evidence="1" id="KW-1133">Transmembrane helix</keyword>
<gene>
    <name evidence="2" type="ORF">UY67_C0007G0018</name>
</gene>
<accession>A0A0G1X0N3</accession>
<name>A0A0G1X0N3_9BACT</name>
<feature type="transmembrane region" description="Helical" evidence="1">
    <location>
        <begin position="51"/>
        <end position="72"/>
    </location>
</feature>
<organism evidence="2 3">
    <name type="scientific">Candidatus Kaiserbacteria bacterium GW2011_GWA2_52_12</name>
    <dbReference type="NCBI Taxonomy" id="1618671"/>
    <lineage>
        <taxon>Bacteria</taxon>
        <taxon>Candidatus Kaiseribacteriota</taxon>
    </lineage>
</organism>
<reference evidence="2 3" key="1">
    <citation type="journal article" date="2015" name="Nature">
        <title>rRNA introns, odd ribosomes, and small enigmatic genomes across a large radiation of phyla.</title>
        <authorList>
            <person name="Brown C.T."/>
            <person name="Hug L.A."/>
            <person name="Thomas B.C."/>
            <person name="Sharon I."/>
            <person name="Castelle C.J."/>
            <person name="Singh A."/>
            <person name="Wilkins M.J."/>
            <person name="Williams K.H."/>
            <person name="Banfield J.F."/>
        </authorList>
    </citation>
    <scope>NUCLEOTIDE SEQUENCE [LARGE SCALE GENOMIC DNA]</scope>
</reference>
<dbReference type="STRING" id="1618671.UY67_C0007G0018"/>
<dbReference type="AlphaFoldDB" id="A0A0G1X0N3"/>
<keyword evidence="1" id="KW-0812">Transmembrane</keyword>
<sequence length="99" mass="11082">MTDLVGRFTTYIIDPLILLVFSAGFLLFMWGLVQFLFNVESDTGRQDGRNHMLWGLAGMLVMISVEAIIHLLDNTFNLGVFTGPGVNSINNTNSQINFR</sequence>
<protein>
    <submittedName>
        <fullName evidence="2">Uncharacterized protein</fullName>
    </submittedName>
</protein>
<evidence type="ECO:0000313" key="3">
    <source>
        <dbReference type="Proteomes" id="UP000034273"/>
    </source>
</evidence>
<evidence type="ECO:0000256" key="1">
    <source>
        <dbReference type="SAM" id="Phobius"/>
    </source>
</evidence>
<feature type="transmembrane region" description="Helical" evidence="1">
    <location>
        <begin position="16"/>
        <end position="39"/>
    </location>
</feature>
<dbReference type="EMBL" id="LCQW01000007">
    <property type="protein sequence ID" value="KKW24450.1"/>
    <property type="molecule type" value="Genomic_DNA"/>
</dbReference>